<dbReference type="PANTHER" id="PTHR11559">
    <property type="entry name" value="CARBOXYLESTERASE"/>
    <property type="match status" value="1"/>
</dbReference>
<reference evidence="5" key="1">
    <citation type="submission" date="2022-12" db="EMBL/GenBank/DDBJ databases">
        <authorList>
            <person name="Petersen C."/>
        </authorList>
    </citation>
    <scope>NUCLEOTIDE SEQUENCE</scope>
    <source>
        <strain evidence="5">IBT 15544</strain>
    </source>
</reference>
<dbReference type="EC" id="3.1.1.-" evidence="3"/>
<dbReference type="InterPro" id="IPR002018">
    <property type="entry name" value="CarbesteraseB"/>
</dbReference>
<dbReference type="PROSITE" id="PS00941">
    <property type="entry name" value="CARBOXYLESTERASE_B_2"/>
    <property type="match status" value="1"/>
</dbReference>
<dbReference type="InterPro" id="IPR050309">
    <property type="entry name" value="Type-B_Carboxylest/Lipase"/>
</dbReference>
<accession>A0A9W9SZZ3</accession>
<dbReference type="SUPFAM" id="SSF53474">
    <property type="entry name" value="alpha/beta-Hydrolases"/>
    <property type="match status" value="1"/>
</dbReference>
<protein>
    <recommendedName>
        <fullName evidence="3">Carboxylic ester hydrolase</fullName>
        <ecNumber evidence="3">3.1.1.-</ecNumber>
    </recommendedName>
</protein>
<dbReference type="Proteomes" id="UP001150904">
    <property type="component" value="Unassembled WGS sequence"/>
</dbReference>
<feature type="chain" id="PRO_5041012668" description="Carboxylic ester hydrolase" evidence="3">
    <location>
        <begin position="27"/>
        <end position="595"/>
    </location>
</feature>
<dbReference type="FunFam" id="3.40.50.1820:FF:000266">
    <property type="entry name" value="Carboxylic ester hydrolase"/>
    <property type="match status" value="1"/>
</dbReference>
<dbReference type="RefSeq" id="XP_058308796.1">
    <property type="nucleotide sequence ID" value="XM_058452258.1"/>
</dbReference>
<evidence type="ECO:0000259" key="4">
    <source>
        <dbReference type="Pfam" id="PF00135"/>
    </source>
</evidence>
<dbReference type="Pfam" id="PF00135">
    <property type="entry name" value="COesterase"/>
    <property type="match status" value="1"/>
</dbReference>
<feature type="domain" description="Carboxylesterase type B" evidence="4">
    <location>
        <begin position="28"/>
        <end position="542"/>
    </location>
</feature>
<keyword evidence="6" id="KW-1185">Reference proteome</keyword>
<keyword evidence="3" id="KW-0732">Signal</keyword>
<organism evidence="5 6">
    <name type="scientific">Penicillium cinerascens</name>
    <dbReference type="NCBI Taxonomy" id="70096"/>
    <lineage>
        <taxon>Eukaryota</taxon>
        <taxon>Fungi</taxon>
        <taxon>Dikarya</taxon>
        <taxon>Ascomycota</taxon>
        <taxon>Pezizomycotina</taxon>
        <taxon>Eurotiomycetes</taxon>
        <taxon>Eurotiomycetidae</taxon>
        <taxon>Eurotiales</taxon>
        <taxon>Aspergillaceae</taxon>
        <taxon>Penicillium</taxon>
    </lineage>
</organism>
<evidence type="ECO:0000313" key="6">
    <source>
        <dbReference type="Proteomes" id="UP001150904"/>
    </source>
</evidence>
<dbReference type="GO" id="GO:0017000">
    <property type="term" value="P:antibiotic biosynthetic process"/>
    <property type="evidence" value="ECO:0007669"/>
    <property type="project" value="UniProtKB-ARBA"/>
</dbReference>
<dbReference type="OrthoDB" id="408631at2759"/>
<evidence type="ECO:0000256" key="3">
    <source>
        <dbReference type="RuleBase" id="RU361235"/>
    </source>
</evidence>
<feature type="signal peptide" evidence="3">
    <location>
        <begin position="1"/>
        <end position="26"/>
    </location>
</feature>
<dbReference type="Gene3D" id="3.40.50.1820">
    <property type="entry name" value="alpha/beta hydrolase"/>
    <property type="match status" value="1"/>
</dbReference>
<evidence type="ECO:0000256" key="1">
    <source>
        <dbReference type="ARBA" id="ARBA00005964"/>
    </source>
</evidence>
<dbReference type="GO" id="GO:0016787">
    <property type="term" value="F:hydrolase activity"/>
    <property type="evidence" value="ECO:0007669"/>
    <property type="project" value="UniProtKB-KW"/>
</dbReference>
<evidence type="ECO:0000256" key="2">
    <source>
        <dbReference type="ARBA" id="ARBA00022801"/>
    </source>
</evidence>
<dbReference type="EMBL" id="JAPQKR010000012">
    <property type="protein sequence ID" value="KAJ5204317.1"/>
    <property type="molecule type" value="Genomic_DNA"/>
</dbReference>
<comment type="caution">
    <text evidence="5">The sequence shown here is derived from an EMBL/GenBank/DDBJ whole genome shotgun (WGS) entry which is preliminary data.</text>
</comment>
<gene>
    <name evidence="5" type="ORF">N7498_005196</name>
</gene>
<dbReference type="InterPro" id="IPR019819">
    <property type="entry name" value="Carboxylesterase_B_CS"/>
</dbReference>
<comment type="similarity">
    <text evidence="1 3">Belongs to the type-B carboxylesterase/lipase family.</text>
</comment>
<keyword evidence="2 3" id="KW-0378">Hydrolase</keyword>
<dbReference type="InterPro" id="IPR029058">
    <property type="entry name" value="AB_hydrolase_fold"/>
</dbReference>
<evidence type="ECO:0000313" key="5">
    <source>
        <dbReference type="EMBL" id="KAJ5204317.1"/>
    </source>
</evidence>
<dbReference type="GO" id="GO:0072330">
    <property type="term" value="P:monocarboxylic acid biosynthetic process"/>
    <property type="evidence" value="ECO:0007669"/>
    <property type="project" value="UniProtKB-ARBA"/>
</dbReference>
<dbReference type="PROSITE" id="PS00122">
    <property type="entry name" value="CARBOXYLESTERASE_B_1"/>
    <property type="match status" value="1"/>
</dbReference>
<dbReference type="AlphaFoldDB" id="A0A9W9SZZ3"/>
<sequence>MGFTAGICLLLALATATASLATQVHAASPVVDLGYAKYQGLYNSTYGLNVFKGIRYAAPPVGNLRWQAPQAPRVNKTSILSAVDQPPLCPQSGGAKLPEVYGFNSALGDEDCLFLNVYSRPGAKDLPVLLWIHGGGYGLYGAIYDPSEWMKTNQNGFVSVMIQYRLGAFGFLASEDVHEHGALNAGLLDMRFALEWTQKHISKFGGDPSRVTLAGESSGAGAVMLQAMAYGGREDDLFNNIIAASPYTPTQYNYDDSVPTNHYYEFAARAGCYHGIHTTDSVFDCLVRAYTDTLQYANGNISTSGAWGTFAFLPVTDGDFIRGLPSKQLLHKKISGKRILSGNNANDGVPLSPPIITTDGDFWKYVKSTFPLFTHSDYLGLLDAYRSWTPSESAIPLYDTLGDRGPTALNQSEFANGLQQTVFNIFAETTFDCPSYWLADAFSGHHGKESWKYQYSVTPAYHGSDLTAYFSVGERLPTRGFRHAFQKILGNFIINDTPVISIVDAMGGASNATVPRGADGNVSWPRWHESAPVLMNLNTTGGTLVRDTVTDHLAYWLREDPGVTNEFRLADAASWEGGRRKRCDFWRSVGPRVPQ</sequence>
<proteinExistence type="inferred from homology"/>
<dbReference type="InterPro" id="IPR019826">
    <property type="entry name" value="Carboxylesterase_B_AS"/>
</dbReference>
<dbReference type="GeneID" id="83179559"/>
<name>A0A9W9SZZ3_9EURO</name>
<reference evidence="5" key="2">
    <citation type="journal article" date="2023" name="IMA Fungus">
        <title>Comparative genomic study of the Penicillium genus elucidates a diverse pangenome and 15 lateral gene transfer events.</title>
        <authorList>
            <person name="Petersen C."/>
            <person name="Sorensen T."/>
            <person name="Nielsen M.R."/>
            <person name="Sondergaard T.E."/>
            <person name="Sorensen J.L."/>
            <person name="Fitzpatrick D.A."/>
            <person name="Frisvad J.C."/>
            <person name="Nielsen K.L."/>
        </authorList>
    </citation>
    <scope>NUCLEOTIDE SEQUENCE</scope>
    <source>
        <strain evidence="5">IBT 15544</strain>
    </source>
</reference>